<evidence type="ECO:0000259" key="3">
    <source>
        <dbReference type="Pfam" id="PF03807"/>
    </source>
</evidence>
<dbReference type="Pfam" id="PF14748">
    <property type="entry name" value="P5CR_dimer"/>
    <property type="match status" value="1"/>
</dbReference>
<dbReference type="AlphaFoldDB" id="A0A084GWR8"/>
<dbReference type="NCBIfam" id="NF005814">
    <property type="entry name" value="PRK07680.1"/>
    <property type="match status" value="1"/>
</dbReference>
<sequence>MNAGFIGTGNMGKILIEAFIESHALKPSDIHITNRTFEKAANLRKEHPKLNLYLTPEEIARQAELIFICVKPLDIHPLLLKLSPYLRHDQCIISITSPISVEQLQSVVSCQVARVIPSITNRALSGVSLLTFGRCSGDMRKKIEELFQTISHPFTIEDQITRVSSDIVSCGPAFFSYLLQRFIDAAVRETDITKNQAVQLTSEMVVGLGKLLESERYTLPTLQEKVCVKGGVTGEGISVMESELGDVFEHLFQRTHKKFDQDLREVGEQFGRYE</sequence>
<dbReference type="InterPro" id="IPR028939">
    <property type="entry name" value="P5C_Rdtase_cat_N"/>
</dbReference>
<proteinExistence type="inferred from homology"/>
<organism evidence="5 6">
    <name type="scientific">Metabacillus indicus</name>
    <name type="common">Bacillus indicus</name>
    <dbReference type="NCBI Taxonomy" id="246786"/>
    <lineage>
        <taxon>Bacteria</taxon>
        <taxon>Bacillati</taxon>
        <taxon>Bacillota</taxon>
        <taxon>Bacilli</taxon>
        <taxon>Bacillales</taxon>
        <taxon>Bacillaceae</taxon>
        <taxon>Metabacillus</taxon>
    </lineage>
</organism>
<dbReference type="InterPro" id="IPR053790">
    <property type="entry name" value="P5CR-like_CS"/>
</dbReference>
<dbReference type="PROSITE" id="PS00521">
    <property type="entry name" value="P5CR"/>
    <property type="match status" value="1"/>
</dbReference>
<evidence type="ECO:0000256" key="2">
    <source>
        <dbReference type="PIRSR" id="PIRSR000193-1"/>
    </source>
</evidence>
<dbReference type="GO" id="GO:0055129">
    <property type="term" value="P:L-proline biosynthetic process"/>
    <property type="evidence" value="ECO:0007669"/>
    <property type="project" value="TreeGrafter"/>
</dbReference>
<dbReference type="GO" id="GO:0004735">
    <property type="term" value="F:pyrroline-5-carboxylate reductase activity"/>
    <property type="evidence" value="ECO:0007669"/>
    <property type="project" value="InterPro"/>
</dbReference>
<feature type="domain" description="Pyrroline-5-carboxylate reductase dimerisation" evidence="4">
    <location>
        <begin position="163"/>
        <end position="259"/>
    </location>
</feature>
<feature type="binding site" evidence="2">
    <location>
        <begin position="6"/>
        <end position="11"/>
    </location>
    <ligand>
        <name>NADP(+)</name>
        <dbReference type="ChEBI" id="CHEBI:58349"/>
    </ligand>
</feature>
<reference evidence="5 6" key="1">
    <citation type="journal article" date="2005" name="Int. J. Syst. Evol. Microbiol.">
        <title>Bacillus cibi sp. nov., isolated from jeotgal, a traditional Korean fermented seafood.</title>
        <authorList>
            <person name="Yoon J.H."/>
            <person name="Lee C.H."/>
            <person name="Oh T.K."/>
        </authorList>
    </citation>
    <scope>NUCLEOTIDE SEQUENCE [LARGE SCALE GENOMIC DNA]</scope>
    <source>
        <strain evidence="5 6">DSM 16189</strain>
    </source>
</reference>
<dbReference type="Proteomes" id="UP000028549">
    <property type="component" value="Unassembled WGS sequence"/>
</dbReference>
<name>A0A084GWR8_METID</name>
<dbReference type="InterPro" id="IPR000304">
    <property type="entry name" value="Pyrroline-COOH_reductase"/>
</dbReference>
<keyword evidence="6" id="KW-1185">Reference proteome</keyword>
<feature type="domain" description="Pyrroline-5-carboxylate reductase catalytic N-terminal" evidence="3">
    <location>
        <begin position="4"/>
        <end position="97"/>
    </location>
</feature>
<dbReference type="EMBL" id="JNVC02000005">
    <property type="protein sequence ID" value="KEZ51780.1"/>
    <property type="molecule type" value="Genomic_DNA"/>
</dbReference>
<gene>
    <name evidence="5" type="ORF">GS18_0211715</name>
</gene>
<dbReference type="PIRSF" id="PIRSF000193">
    <property type="entry name" value="Pyrrol-5-carb_rd"/>
    <property type="match status" value="1"/>
</dbReference>
<accession>A0A084GWR8</accession>
<evidence type="ECO:0000259" key="4">
    <source>
        <dbReference type="Pfam" id="PF14748"/>
    </source>
</evidence>
<dbReference type="InterPro" id="IPR029036">
    <property type="entry name" value="P5CR_dimer"/>
</dbReference>
<evidence type="ECO:0000313" key="6">
    <source>
        <dbReference type="Proteomes" id="UP000028549"/>
    </source>
</evidence>
<dbReference type="Gene3D" id="3.40.50.720">
    <property type="entry name" value="NAD(P)-binding Rossmann-like Domain"/>
    <property type="match status" value="1"/>
</dbReference>
<dbReference type="Pfam" id="PF03807">
    <property type="entry name" value="F420_oxidored"/>
    <property type="match status" value="1"/>
</dbReference>
<dbReference type="InterPro" id="IPR008927">
    <property type="entry name" value="6-PGluconate_DH-like_C_sf"/>
</dbReference>
<protein>
    <submittedName>
        <fullName evidence="5">Competence protein</fullName>
    </submittedName>
</protein>
<evidence type="ECO:0000313" key="5">
    <source>
        <dbReference type="EMBL" id="KEZ51780.1"/>
    </source>
</evidence>
<dbReference type="Gene3D" id="1.10.3730.10">
    <property type="entry name" value="ProC C-terminal domain-like"/>
    <property type="match status" value="1"/>
</dbReference>
<dbReference type="OrthoDB" id="9805754at2"/>
<comment type="similarity">
    <text evidence="1">Belongs to the pyrroline-5-carboxylate reductase family.</text>
</comment>
<dbReference type="InterPro" id="IPR036291">
    <property type="entry name" value="NAD(P)-bd_dom_sf"/>
</dbReference>
<dbReference type="SUPFAM" id="SSF48179">
    <property type="entry name" value="6-phosphogluconate dehydrogenase C-terminal domain-like"/>
    <property type="match status" value="1"/>
</dbReference>
<keyword evidence="2" id="KW-0521">NADP</keyword>
<dbReference type="STRING" id="246786.GS18_0211715"/>
<dbReference type="SUPFAM" id="SSF51735">
    <property type="entry name" value="NAD(P)-binding Rossmann-fold domains"/>
    <property type="match status" value="1"/>
</dbReference>
<evidence type="ECO:0000256" key="1">
    <source>
        <dbReference type="ARBA" id="ARBA00005525"/>
    </source>
</evidence>
<dbReference type="RefSeq" id="WP_029279526.1">
    <property type="nucleotide sequence ID" value="NZ_CANLZQ010000001.1"/>
</dbReference>
<comment type="caution">
    <text evidence="5">The sequence shown here is derived from an EMBL/GenBank/DDBJ whole genome shotgun (WGS) entry which is preliminary data.</text>
</comment>
<dbReference type="PANTHER" id="PTHR11645">
    <property type="entry name" value="PYRROLINE-5-CARBOXYLATE REDUCTASE"/>
    <property type="match status" value="1"/>
</dbReference>
<dbReference type="PANTHER" id="PTHR11645:SF51">
    <property type="entry name" value="COME OPERON PROTEIN 4"/>
    <property type="match status" value="1"/>
</dbReference>